<accession>A0ABY7ZS81</accession>
<dbReference type="SUPFAM" id="SSF75304">
    <property type="entry name" value="Amidase signature (AS) enzymes"/>
    <property type="match status" value="1"/>
</dbReference>
<gene>
    <name evidence="3" type="ORF">PVK37_05275</name>
</gene>
<dbReference type="Proteomes" id="UP001219605">
    <property type="component" value="Chromosome"/>
</dbReference>
<proteinExistence type="predicted"/>
<keyword evidence="4" id="KW-1185">Reference proteome</keyword>
<protein>
    <submittedName>
        <fullName evidence="3">Amidase</fullName>
    </submittedName>
</protein>
<dbReference type="Gene3D" id="3.90.1300.10">
    <property type="entry name" value="Amidase signature (AS) domain"/>
    <property type="match status" value="1"/>
</dbReference>
<evidence type="ECO:0000259" key="2">
    <source>
        <dbReference type="Pfam" id="PF01425"/>
    </source>
</evidence>
<reference evidence="3 4" key="1">
    <citation type="submission" date="2023-02" db="EMBL/GenBank/DDBJ databases">
        <authorList>
            <person name="Mo P."/>
        </authorList>
    </citation>
    <scope>NUCLEOTIDE SEQUENCE [LARGE SCALE GENOMIC DNA]</scope>
    <source>
        <strain evidence="3 4">HUAS 3</strain>
    </source>
</reference>
<feature type="compositionally biased region" description="Polar residues" evidence="1">
    <location>
        <begin position="1"/>
        <end position="10"/>
    </location>
</feature>
<evidence type="ECO:0000313" key="4">
    <source>
        <dbReference type="Proteomes" id="UP001219605"/>
    </source>
</evidence>
<dbReference type="EMBL" id="CP118615">
    <property type="protein sequence ID" value="WDZ85847.1"/>
    <property type="molecule type" value="Genomic_DNA"/>
</dbReference>
<dbReference type="InterPro" id="IPR023631">
    <property type="entry name" value="Amidase_dom"/>
</dbReference>
<evidence type="ECO:0000313" key="3">
    <source>
        <dbReference type="EMBL" id="WDZ85847.1"/>
    </source>
</evidence>
<sequence>MPADHTTVTADRSAPVTGDADRSGPAAGTGTGSGIQWHEYSVADLGRALRAGRLTARTLAEYTLDRIAAIDPQVHSFIRVTPERALADADRADAELAAGHDRGPLHGIPYGLKDIIATDGIPTTCNSRLLLENVPAEDAAAEALLRAGGGVLVGKLGTAEFALGGPGFDLPFPPARNPWNVAHFTGGSSAGSAAAVAAGLVRVALGSDTGGSIRSPAFNCGVVGLKPTYGLVSRRGLYPLSYSLDHCGPLSWSVEDTALTMNVIAGYDPRDPSSVRTDPQDYTADLGRGVEGLRVGYARELFASLRGISPEVVASVDAAAATLTRLGAIVTEVRLPDFDLFKACARIIMLAEAYAIHEETLRTRPRDYGRYTYQRIAPAATLTGADYVQALRVRRELTVALDRVLADHDVLLTNTGLAPAAPFEDFPEDWPPPAHAVSVQTPTFNVTGHPALSLPVGFSTLGLPLAVQIVGHAFAERTVFRVAAALEDAAGVLDVRPALAPVTPGAEEEDR</sequence>
<dbReference type="RefSeq" id="WP_275032607.1">
    <property type="nucleotide sequence ID" value="NZ_CP118615.1"/>
</dbReference>
<organism evidence="3 4">
    <name type="scientific">Micromonospora cathayae</name>
    <dbReference type="NCBI Taxonomy" id="3028804"/>
    <lineage>
        <taxon>Bacteria</taxon>
        <taxon>Bacillati</taxon>
        <taxon>Actinomycetota</taxon>
        <taxon>Actinomycetes</taxon>
        <taxon>Micromonosporales</taxon>
        <taxon>Micromonosporaceae</taxon>
        <taxon>Micromonospora</taxon>
    </lineage>
</organism>
<evidence type="ECO:0000256" key="1">
    <source>
        <dbReference type="SAM" id="MobiDB-lite"/>
    </source>
</evidence>
<dbReference type="InterPro" id="IPR036928">
    <property type="entry name" value="AS_sf"/>
</dbReference>
<dbReference type="Pfam" id="PF01425">
    <property type="entry name" value="Amidase"/>
    <property type="match status" value="1"/>
</dbReference>
<name>A0ABY7ZS81_9ACTN</name>
<feature type="region of interest" description="Disordered" evidence="1">
    <location>
        <begin position="1"/>
        <end position="33"/>
    </location>
</feature>
<dbReference type="PANTHER" id="PTHR11895:SF176">
    <property type="entry name" value="AMIDASE AMID-RELATED"/>
    <property type="match status" value="1"/>
</dbReference>
<dbReference type="PANTHER" id="PTHR11895">
    <property type="entry name" value="TRANSAMIDASE"/>
    <property type="match status" value="1"/>
</dbReference>
<dbReference type="InterPro" id="IPR000120">
    <property type="entry name" value="Amidase"/>
</dbReference>
<feature type="domain" description="Amidase" evidence="2">
    <location>
        <begin position="60"/>
        <end position="479"/>
    </location>
</feature>